<feature type="binding site" evidence="8">
    <location>
        <position position="100"/>
    </location>
    <ligand>
        <name>Mg(2+)</name>
        <dbReference type="ChEBI" id="CHEBI:18420"/>
    </ligand>
</feature>
<dbReference type="RefSeq" id="WP_053173844.1">
    <property type="nucleotide sequence ID" value="NZ_LFYT02000044.1"/>
</dbReference>
<gene>
    <name evidence="8" type="primary">vapC</name>
    <name evidence="10" type="ORF">H663_019265</name>
</gene>
<dbReference type="HAMAP" id="MF_00265">
    <property type="entry name" value="VapC_Nob1"/>
    <property type="match status" value="1"/>
</dbReference>
<evidence type="ECO:0000259" key="9">
    <source>
        <dbReference type="Pfam" id="PF01850"/>
    </source>
</evidence>
<keyword evidence="5 8" id="KW-0378">Hydrolase</keyword>
<comment type="cofactor">
    <cofactor evidence="1 8">
        <name>Mg(2+)</name>
        <dbReference type="ChEBI" id="CHEBI:18420"/>
    </cofactor>
</comment>
<keyword evidence="11" id="KW-1185">Reference proteome</keyword>
<evidence type="ECO:0000256" key="5">
    <source>
        <dbReference type="ARBA" id="ARBA00022801"/>
    </source>
</evidence>
<dbReference type="Gene3D" id="3.40.50.1010">
    <property type="entry name" value="5'-nuclease"/>
    <property type="match status" value="1"/>
</dbReference>
<dbReference type="PANTHER" id="PTHR33653:SF1">
    <property type="entry name" value="RIBONUCLEASE VAPC2"/>
    <property type="match status" value="1"/>
</dbReference>
<dbReference type="Proteomes" id="UP000037507">
    <property type="component" value="Unassembled WGS sequence"/>
</dbReference>
<dbReference type="PANTHER" id="PTHR33653">
    <property type="entry name" value="RIBONUCLEASE VAPC2"/>
    <property type="match status" value="1"/>
</dbReference>
<comment type="caution">
    <text evidence="10">The sequence shown here is derived from an EMBL/GenBank/DDBJ whole genome shotgun (WGS) entry which is preliminary data.</text>
</comment>
<evidence type="ECO:0000256" key="1">
    <source>
        <dbReference type="ARBA" id="ARBA00001946"/>
    </source>
</evidence>
<protein>
    <recommendedName>
        <fullName evidence="8">Ribonuclease VapC</fullName>
        <shortName evidence="8">RNase VapC</shortName>
        <ecNumber evidence="8">3.1.-.-</ecNumber>
    </recommendedName>
    <alternativeName>
        <fullName evidence="8">Toxin VapC</fullName>
    </alternativeName>
</protein>
<comment type="similarity">
    <text evidence="7 8">Belongs to the PINc/VapC protein family.</text>
</comment>
<keyword evidence="3 8" id="KW-0540">Nuclease</keyword>
<dbReference type="AlphaFoldDB" id="A0A2T7U8Q4"/>
<keyword evidence="4 8" id="KW-0479">Metal-binding</keyword>
<dbReference type="STRING" id="1293045.H663_13120"/>
<evidence type="ECO:0000256" key="6">
    <source>
        <dbReference type="ARBA" id="ARBA00022842"/>
    </source>
</evidence>
<organism evidence="10 11">
    <name type="scientific">Limnohabitans planktonicus II-D5</name>
    <dbReference type="NCBI Taxonomy" id="1293045"/>
    <lineage>
        <taxon>Bacteria</taxon>
        <taxon>Pseudomonadati</taxon>
        <taxon>Pseudomonadota</taxon>
        <taxon>Betaproteobacteria</taxon>
        <taxon>Burkholderiales</taxon>
        <taxon>Comamonadaceae</taxon>
        <taxon>Limnohabitans</taxon>
    </lineage>
</organism>
<proteinExistence type="inferred from homology"/>
<dbReference type="GO" id="GO:0090729">
    <property type="term" value="F:toxin activity"/>
    <property type="evidence" value="ECO:0007669"/>
    <property type="project" value="UniProtKB-KW"/>
</dbReference>
<feature type="binding site" evidence="8">
    <location>
        <position position="7"/>
    </location>
    <ligand>
        <name>Mg(2+)</name>
        <dbReference type="ChEBI" id="CHEBI:18420"/>
    </ligand>
</feature>
<dbReference type="GO" id="GO:0000287">
    <property type="term" value="F:magnesium ion binding"/>
    <property type="evidence" value="ECO:0007669"/>
    <property type="project" value="UniProtKB-UniRule"/>
</dbReference>
<keyword evidence="2 8" id="KW-1277">Toxin-antitoxin system</keyword>
<dbReference type="Pfam" id="PF01850">
    <property type="entry name" value="PIN"/>
    <property type="match status" value="1"/>
</dbReference>
<accession>A0A2T7U8Q4</accession>
<comment type="function">
    <text evidence="8">Toxic component of a toxin-antitoxin (TA) system. An RNase.</text>
</comment>
<evidence type="ECO:0000256" key="3">
    <source>
        <dbReference type="ARBA" id="ARBA00022722"/>
    </source>
</evidence>
<dbReference type="SUPFAM" id="SSF88723">
    <property type="entry name" value="PIN domain-like"/>
    <property type="match status" value="1"/>
</dbReference>
<evidence type="ECO:0000313" key="11">
    <source>
        <dbReference type="Proteomes" id="UP000037507"/>
    </source>
</evidence>
<keyword evidence="6 8" id="KW-0460">Magnesium</keyword>
<dbReference type="EMBL" id="LFYT02000044">
    <property type="protein sequence ID" value="PVE41029.1"/>
    <property type="molecule type" value="Genomic_DNA"/>
</dbReference>
<dbReference type="OrthoDB" id="9796690at2"/>
<dbReference type="EC" id="3.1.-.-" evidence="8"/>
<dbReference type="InterPro" id="IPR050556">
    <property type="entry name" value="Type_II_TA_system_RNase"/>
</dbReference>
<name>A0A2T7U8Q4_9BURK</name>
<dbReference type="GO" id="GO:0004540">
    <property type="term" value="F:RNA nuclease activity"/>
    <property type="evidence" value="ECO:0007669"/>
    <property type="project" value="InterPro"/>
</dbReference>
<dbReference type="CDD" id="cd09881">
    <property type="entry name" value="PIN_VapC4-5_FitB-like"/>
    <property type="match status" value="1"/>
</dbReference>
<evidence type="ECO:0000256" key="8">
    <source>
        <dbReference type="HAMAP-Rule" id="MF_00265"/>
    </source>
</evidence>
<dbReference type="GO" id="GO:0016787">
    <property type="term" value="F:hydrolase activity"/>
    <property type="evidence" value="ECO:0007669"/>
    <property type="project" value="UniProtKB-KW"/>
</dbReference>
<evidence type="ECO:0000313" key="10">
    <source>
        <dbReference type="EMBL" id="PVE41029.1"/>
    </source>
</evidence>
<evidence type="ECO:0000256" key="2">
    <source>
        <dbReference type="ARBA" id="ARBA00022649"/>
    </source>
</evidence>
<evidence type="ECO:0000256" key="7">
    <source>
        <dbReference type="ARBA" id="ARBA00038093"/>
    </source>
</evidence>
<keyword evidence="8" id="KW-0800">Toxin</keyword>
<dbReference type="InterPro" id="IPR022907">
    <property type="entry name" value="VapC_family"/>
</dbReference>
<dbReference type="InterPro" id="IPR029060">
    <property type="entry name" value="PIN-like_dom_sf"/>
</dbReference>
<feature type="domain" description="PIN" evidence="9">
    <location>
        <begin position="5"/>
        <end position="127"/>
    </location>
</feature>
<reference evidence="10" key="1">
    <citation type="submission" date="2017-04" db="EMBL/GenBank/DDBJ databases">
        <title>Unexpected and diverse lifestyles within the genus Limnohabitans.</title>
        <authorList>
            <person name="Kasalicky V."/>
            <person name="Mehrshad M."/>
            <person name="Andrei S.-A."/>
            <person name="Salcher M."/>
            <person name="Kratochvilova H."/>
            <person name="Simek K."/>
            <person name="Ghai R."/>
        </authorList>
    </citation>
    <scope>NUCLEOTIDE SEQUENCE [LARGE SCALE GENOMIC DNA]</scope>
    <source>
        <strain evidence="10">II-D5</strain>
    </source>
</reference>
<evidence type="ECO:0000256" key="4">
    <source>
        <dbReference type="ARBA" id="ARBA00022723"/>
    </source>
</evidence>
<dbReference type="InterPro" id="IPR002716">
    <property type="entry name" value="PIN_dom"/>
</dbReference>
<sequence length="135" mass="15103">MIKFLVDTNILGYFARNSSAALQTRMLTALKKQEVAISAITRAETRFGQALLQAEDKRRRTIDLLLNELPVLPWTLEAADRYGEIAAHLQQTGQPIGDMDTQIAAHALALGLPLVTHNTRHFKRVPGLKLEDWMA</sequence>